<dbReference type="CDD" id="cd03108">
    <property type="entry name" value="AdSS"/>
    <property type="match status" value="1"/>
</dbReference>
<feature type="binding site" evidence="8">
    <location>
        <position position="14"/>
    </location>
    <ligand>
        <name>Mg(2+)</name>
        <dbReference type="ChEBI" id="CHEBI:18420"/>
    </ligand>
</feature>
<gene>
    <name evidence="8" type="primary">purA</name>
    <name evidence="11" type="ORF">EVA93_03695</name>
</gene>
<evidence type="ECO:0000256" key="6">
    <source>
        <dbReference type="ARBA" id="ARBA00022842"/>
    </source>
</evidence>
<feature type="active site" description="Proton donor" evidence="8">
    <location>
        <position position="42"/>
    </location>
</feature>
<evidence type="ECO:0000256" key="3">
    <source>
        <dbReference type="ARBA" id="ARBA00022723"/>
    </source>
</evidence>
<dbReference type="Gene3D" id="1.10.300.10">
    <property type="entry name" value="Adenylosuccinate Synthetase, subunit A, domain 2"/>
    <property type="match status" value="1"/>
</dbReference>
<comment type="subunit">
    <text evidence="1 8">Homodimer.</text>
</comment>
<evidence type="ECO:0000313" key="11">
    <source>
        <dbReference type="EMBL" id="RZO26782.1"/>
    </source>
</evidence>
<dbReference type="GO" id="GO:0046040">
    <property type="term" value="P:IMP metabolic process"/>
    <property type="evidence" value="ECO:0007669"/>
    <property type="project" value="TreeGrafter"/>
</dbReference>
<accession>A0A520MZW8</accession>
<proteinExistence type="inferred from homology"/>
<keyword evidence="4 8" id="KW-0547">Nucleotide-binding</keyword>
<feature type="binding site" evidence="8">
    <location>
        <position position="141"/>
    </location>
    <ligand>
        <name>IMP</name>
        <dbReference type="ChEBI" id="CHEBI:58053"/>
        <note>ligand shared between dimeric partners</note>
    </ligand>
</feature>
<dbReference type="FunFam" id="3.90.170.10:FF:000001">
    <property type="entry name" value="Adenylosuccinate synthetase"/>
    <property type="match status" value="1"/>
</dbReference>
<dbReference type="FunFam" id="1.10.300.10:FF:000001">
    <property type="entry name" value="Adenylosuccinate synthetase"/>
    <property type="match status" value="1"/>
</dbReference>
<dbReference type="EMBL" id="SHBF01000021">
    <property type="protein sequence ID" value="RZO26782.1"/>
    <property type="molecule type" value="Genomic_DNA"/>
</dbReference>
<feature type="binding site" evidence="8">
    <location>
        <position position="302"/>
    </location>
    <ligand>
        <name>GTP</name>
        <dbReference type="ChEBI" id="CHEBI:37565"/>
    </ligand>
</feature>
<dbReference type="NCBIfam" id="TIGR00184">
    <property type="entry name" value="purA"/>
    <property type="match status" value="1"/>
</dbReference>
<dbReference type="InterPro" id="IPR042111">
    <property type="entry name" value="Adenylosuccinate_synth_dom3"/>
</dbReference>
<feature type="binding site" evidence="8">
    <location>
        <begin position="393"/>
        <end position="395"/>
    </location>
    <ligand>
        <name>GTP</name>
        <dbReference type="ChEBI" id="CHEBI:37565"/>
    </ligand>
</feature>
<feature type="binding site" description="in other chain" evidence="8">
    <location>
        <position position="127"/>
    </location>
    <ligand>
        <name>IMP</name>
        <dbReference type="ChEBI" id="CHEBI:58053"/>
        <note>ligand shared between dimeric partners</note>
    </ligand>
</feature>
<evidence type="ECO:0000256" key="9">
    <source>
        <dbReference type="PROSITE-ProRule" id="PRU10134"/>
    </source>
</evidence>
<feature type="binding site" evidence="8">
    <location>
        <begin position="328"/>
        <end position="330"/>
    </location>
    <ligand>
        <name>GTP</name>
        <dbReference type="ChEBI" id="CHEBI:37565"/>
    </ligand>
</feature>
<dbReference type="GO" id="GO:0005737">
    <property type="term" value="C:cytoplasm"/>
    <property type="evidence" value="ECO:0007669"/>
    <property type="project" value="UniProtKB-SubCell"/>
</dbReference>
<keyword evidence="5 8" id="KW-0658">Purine biosynthesis</keyword>
<comment type="catalytic activity">
    <reaction evidence="8 10">
        <text>IMP + L-aspartate + GTP = N(6)-(1,2-dicarboxyethyl)-AMP + GDP + phosphate + 2 H(+)</text>
        <dbReference type="Rhea" id="RHEA:15753"/>
        <dbReference type="ChEBI" id="CHEBI:15378"/>
        <dbReference type="ChEBI" id="CHEBI:29991"/>
        <dbReference type="ChEBI" id="CHEBI:37565"/>
        <dbReference type="ChEBI" id="CHEBI:43474"/>
        <dbReference type="ChEBI" id="CHEBI:57567"/>
        <dbReference type="ChEBI" id="CHEBI:58053"/>
        <dbReference type="ChEBI" id="CHEBI:58189"/>
        <dbReference type="EC" id="6.3.4.4"/>
    </reaction>
</comment>
<evidence type="ECO:0000256" key="10">
    <source>
        <dbReference type="RuleBase" id="RU000520"/>
    </source>
</evidence>
<comment type="pathway">
    <text evidence="8 10">Purine metabolism; AMP biosynthesis via de novo pathway; AMP from IMP: step 1/2.</text>
</comment>
<comment type="function">
    <text evidence="8">Plays an important role in the de novo pathway of purine nucleotide biosynthesis. Catalyzes the first committed step in the biosynthesis of AMP from IMP.</text>
</comment>
<feature type="binding site" description="in other chain" evidence="8">
    <location>
        <position position="236"/>
    </location>
    <ligand>
        <name>IMP</name>
        <dbReference type="ChEBI" id="CHEBI:58053"/>
        <note>ligand shared between dimeric partners</note>
    </ligand>
</feature>
<evidence type="ECO:0000256" key="4">
    <source>
        <dbReference type="ARBA" id="ARBA00022741"/>
    </source>
</evidence>
<feature type="active site" description="Proton acceptor" evidence="8">
    <location>
        <position position="14"/>
    </location>
</feature>
<dbReference type="InterPro" id="IPR018220">
    <property type="entry name" value="Adenylosuccin_syn_GTP-bd"/>
</dbReference>
<comment type="caution">
    <text evidence="11">The sequence shown here is derived from an EMBL/GenBank/DDBJ whole genome shotgun (WGS) entry which is preliminary data.</text>
</comment>
<dbReference type="InterPro" id="IPR042109">
    <property type="entry name" value="Adenylosuccinate_synth_dom1"/>
</dbReference>
<dbReference type="PANTHER" id="PTHR11846">
    <property type="entry name" value="ADENYLOSUCCINATE SYNTHETASE"/>
    <property type="match status" value="1"/>
</dbReference>
<comment type="similarity">
    <text evidence="8 10">Belongs to the adenylosuccinate synthetase family.</text>
</comment>
<dbReference type="HAMAP" id="MF_00011">
    <property type="entry name" value="Adenylosucc_synth"/>
    <property type="match status" value="1"/>
</dbReference>
<dbReference type="AlphaFoldDB" id="A0A520MZW8"/>
<dbReference type="InterPro" id="IPR042110">
    <property type="entry name" value="Adenylosuccinate_synth_dom2"/>
</dbReference>
<evidence type="ECO:0000256" key="5">
    <source>
        <dbReference type="ARBA" id="ARBA00022755"/>
    </source>
</evidence>
<dbReference type="UniPathway" id="UPA00075">
    <property type="reaction ID" value="UER00335"/>
</dbReference>
<dbReference type="Gene3D" id="3.90.170.10">
    <property type="entry name" value="Adenylosuccinate Synthetase, subunit A, domain 3"/>
    <property type="match status" value="2"/>
</dbReference>
<dbReference type="GO" id="GO:0005525">
    <property type="term" value="F:GTP binding"/>
    <property type="evidence" value="ECO:0007669"/>
    <property type="project" value="UniProtKB-UniRule"/>
</dbReference>
<dbReference type="Proteomes" id="UP000318710">
    <property type="component" value="Unassembled WGS sequence"/>
</dbReference>
<comment type="cofactor">
    <cofactor evidence="8">
        <name>Mg(2+)</name>
        <dbReference type="ChEBI" id="CHEBI:18420"/>
    </cofactor>
    <text evidence="8">Binds 1 Mg(2+) ion per subunit.</text>
</comment>
<dbReference type="SUPFAM" id="SSF52540">
    <property type="entry name" value="P-loop containing nucleoside triphosphate hydrolases"/>
    <property type="match status" value="1"/>
</dbReference>
<keyword evidence="2 8" id="KW-0436">Ligase</keyword>
<dbReference type="EC" id="6.3.4.4" evidence="8 10"/>
<dbReference type="PANTHER" id="PTHR11846:SF0">
    <property type="entry name" value="ADENYLOSUCCINATE SYNTHETASE"/>
    <property type="match status" value="1"/>
</dbReference>
<organism evidence="11 12">
    <name type="scientific">SAR86 cluster bacterium</name>
    <dbReference type="NCBI Taxonomy" id="2030880"/>
    <lineage>
        <taxon>Bacteria</taxon>
        <taxon>Pseudomonadati</taxon>
        <taxon>Pseudomonadota</taxon>
        <taxon>Gammaproteobacteria</taxon>
        <taxon>SAR86 cluster</taxon>
    </lineage>
</organism>
<comment type="subcellular location">
    <subcellularLocation>
        <location evidence="8">Cytoplasm</location>
    </subcellularLocation>
</comment>
<feature type="binding site" description="in other chain" evidence="8">
    <location>
        <position position="300"/>
    </location>
    <ligand>
        <name>IMP</name>
        <dbReference type="ChEBI" id="CHEBI:58053"/>
        <note>ligand shared between dimeric partners</note>
    </ligand>
</feature>
<dbReference type="Gene3D" id="3.40.440.10">
    <property type="entry name" value="Adenylosuccinate Synthetase, subunit A, domain 1"/>
    <property type="match status" value="1"/>
</dbReference>
<sequence>MSSNTLILGLQWGDEGKGKIVDNLCENIDLVCRFQGGHNAGHTIKVDGEKTVLHLIPSGILHERSKCLIGNGVVLALDALDKEIKNLKKRNITFSDRFFVSSACTLILPSHISIDKARDKTESIGTTGRGIGPAYEDKIGRRAIRFGDLGDKKNLKEKIGSLVEYHNRLLDLYHQKPHDIDEVYEEVIRYEELYKNYCIDSQDLMQKWVEENRSILFEGAQGTLLDIDHGTYPYVTSSSTTAGGVSTGLGIGPKYIDKIIGISKAYTTRVGEGPFITELFDDNGKMLAERGNEFGATTGRPRRCGWLDLVALKKAIFTNSVTDLCITKLDVLDEMKKINVCIDYEDDLPVYKEFEGWLSSTEGITEYDSLPNNAQIFIKYIEDFVKSKASIISTGPSRDQTILR</sequence>
<evidence type="ECO:0000256" key="8">
    <source>
        <dbReference type="HAMAP-Rule" id="MF_00011"/>
    </source>
</evidence>
<evidence type="ECO:0000313" key="12">
    <source>
        <dbReference type="Proteomes" id="UP000318710"/>
    </source>
</evidence>
<evidence type="ECO:0000256" key="1">
    <source>
        <dbReference type="ARBA" id="ARBA00011738"/>
    </source>
</evidence>
<keyword evidence="3 8" id="KW-0479">Metal-binding</keyword>
<dbReference type="NCBIfam" id="NF002223">
    <property type="entry name" value="PRK01117.1"/>
    <property type="match status" value="1"/>
</dbReference>
<name>A0A520MZW8_9GAMM</name>
<dbReference type="PROSITE" id="PS01266">
    <property type="entry name" value="ADENYLOSUCCIN_SYN_1"/>
    <property type="match status" value="1"/>
</dbReference>
<feature type="binding site" evidence="8">
    <location>
        <begin position="296"/>
        <end position="302"/>
    </location>
    <ligand>
        <name>substrate</name>
    </ligand>
</feature>
<feature type="binding site" evidence="8">
    <location>
        <begin position="13"/>
        <end position="19"/>
    </location>
    <ligand>
        <name>GTP</name>
        <dbReference type="ChEBI" id="CHEBI:37565"/>
    </ligand>
</feature>
<protein>
    <recommendedName>
        <fullName evidence="8 10">Adenylosuccinate synthetase</fullName>
        <shortName evidence="8">AMPSase</shortName>
        <shortName evidence="8">AdSS</shortName>
        <ecNumber evidence="8 10">6.3.4.4</ecNumber>
    </recommendedName>
    <alternativeName>
        <fullName evidence="8">IMP--aspartate ligase</fullName>
    </alternativeName>
</protein>
<dbReference type="GO" id="GO:0000287">
    <property type="term" value="F:magnesium ion binding"/>
    <property type="evidence" value="ECO:0007669"/>
    <property type="project" value="UniProtKB-UniRule"/>
</dbReference>
<dbReference type="PROSITE" id="PS00513">
    <property type="entry name" value="ADENYLOSUCCIN_SYN_2"/>
    <property type="match status" value="1"/>
</dbReference>
<dbReference type="SMART" id="SM00788">
    <property type="entry name" value="Adenylsucc_synt"/>
    <property type="match status" value="1"/>
</dbReference>
<feature type="binding site" evidence="8">
    <location>
        <position position="41"/>
    </location>
    <ligand>
        <name>Mg(2+)</name>
        <dbReference type="ChEBI" id="CHEBI:18420"/>
    </ligand>
</feature>
<dbReference type="InterPro" id="IPR027417">
    <property type="entry name" value="P-loop_NTPase"/>
</dbReference>
<dbReference type="GO" id="GO:0004019">
    <property type="term" value="F:adenylosuccinate synthase activity"/>
    <property type="evidence" value="ECO:0007669"/>
    <property type="project" value="UniProtKB-UniRule"/>
</dbReference>
<dbReference type="InterPro" id="IPR033128">
    <property type="entry name" value="Adenylosuccin_syn_Lys_AS"/>
</dbReference>
<evidence type="ECO:0000256" key="2">
    <source>
        <dbReference type="ARBA" id="ARBA00022598"/>
    </source>
</evidence>
<keyword evidence="8" id="KW-0963">Cytoplasm</keyword>
<evidence type="ECO:0000256" key="7">
    <source>
        <dbReference type="ARBA" id="ARBA00023134"/>
    </source>
</evidence>
<reference evidence="11 12" key="1">
    <citation type="submission" date="2019-02" db="EMBL/GenBank/DDBJ databases">
        <title>Prokaryotic population dynamics and viral predation in marine succession experiment using metagenomics: the confinement effect.</title>
        <authorList>
            <person name="Haro-Moreno J.M."/>
            <person name="Rodriguez-Valera F."/>
            <person name="Lopez-Perez M."/>
        </authorList>
    </citation>
    <scope>NUCLEOTIDE SEQUENCE [LARGE SCALE GENOMIC DNA]</scope>
    <source>
        <strain evidence="11">MED-G160</strain>
    </source>
</reference>
<dbReference type="Pfam" id="PF00709">
    <property type="entry name" value="Adenylsucc_synt"/>
    <property type="match status" value="1"/>
</dbReference>
<dbReference type="InterPro" id="IPR001114">
    <property type="entry name" value="Adenylosuccinate_synthetase"/>
</dbReference>
<keyword evidence="6 8" id="KW-0460">Magnesium</keyword>
<feature type="binding site" description="in other chain" evidence="8">
    <location>
        <begin position="39"/>
        <end position="42"/>
    </location>
    <ligand>
        <name>IMP</name>
        <dbReference type="ChEBI" id="CHEBI:58053"/>
        <note>ligand shared between dimeric partners</note>
    </ligand>
</feature>
<feature type="binding site" description="in other chain" evidence="8">
    <location>
        <position position="221"/>
    </location>
    <ligand>
        <name>IMP</name>
        <dbReference type="ChEBI" id="CHEBI:58053"/>
        <note>ligand shared between dimeric partners</note>
    </ligand>
</feature>
<feature type="binding site" description="in other chain" evidence="8">
    <location>
        <begin position="14"/>
        <end position="17"/>
    </location>
    <ligand>
        <name>IMP</name>
        <dbReference type="ChEBI" id="CHEBI:58053"/>
        <note>ligand shared between dimeric partners</note>
    </ligand>
</feature>
<dbReference type="GO" id="GO:0044208">
    <property type="term" value="P:'de novo' AMP biosynthetic process"/>
    <property type="evidence" value="ECO:0007669"/>
    <property type="project" value="UniProtKB-UniRule"/>
</dbReference>
<keyword evidence="7 8" id="KW-0342">GTP-binding</keyword>
<feature type="binding site" evidence="8">
    <location>
        <begin position="41"/>
        <end position="43"/>
    </location>
    <ligand>
        <name>GTP</name>
        <dbReference type="ChEBI" id="CHEBI:37565"/>
    </ligand>
</feature>
<feature type="active site" evidence="9">
    <location>
        <position position="138"/>
    </location>
</feature>